<dbReference type="RefSeq" id="WP_053419198.1">
    <property type="nucleotide sequence ID" value="NZ_LILB01000009.1"/>
</dbReference>
<keyword evidence="1" id="KW-0472">Membrane</keyword>
<keyword evidence="1" id="KW-0812">Transmembrane</keyword>
<dbReference type="PANTHER" id="PTHR34094:SF1">
    <property type="entry name" value="PROTEIN FAM185A"/>
    <property type="match status" value="1"/>
</dbReference>
<organism evidence="3 4">
    <name type="scientific">Viridibacillus arvi</name>
    <dbReference type="NCBI Taxonomy" id="263475"/>
    <lineage>
        <taxon>Bacteria</taxon>
        <taxon>Bacillati</taxon>
        <taxon>Bacillota</taxon>
        <taxon>Bacilli</taxon>
        <taxon>Bacillales</taxon>
        <taxon>Caryophanaceae</taxon>
        <taxon>Viridibacillus</taxon>
    </lineage>
</organism>
<feature type="domain" description="DUF4097" evidence="2">
    <location>
        <begin position="162"/>
        <end position="329"/>
    </location>
</feature>
<accession>A0A0M0L958</accession>
<dbReference type="AlphaFoldDB" id="A0A0M0L958"/>
<name>A0A0M0L958_9BACL</name>
<protein>
    <recommendedName>
        <fullName evidence="2">DUF4097 domain-containing protein</fullName>
    </recommendedName>
</protein>
<gene>
    <name evidence="3" type="ORF">AMD00_22320</name>
</gene>
<dbReference type="STRING" id="263475.AMD00_22320"/>
<keyword evidence="4" id="KW-1185">Reference proteome</keyword>
<dbReference type="EMBL" id="LILB01000009">
    <property type="protein sequence ID" value="KOO47397.1"/>
    <property type="molecule type" value="Genomic_DNA"/>
</dbReference>
<evidence type="ECO:0000313" key="3">
    <source>
        <dbReference type="EMBL" id="KOO47397.1"/>
    </source>
</evidence>
<comment type="caution">
    <text evidence="3">The sequence shown here is derived from an EMBL/GenBank/DDBJ whole genome shotgun (WGS) entry which is preliminary data.</text>
</comment>
<reference evidence="4" key="1">
    <citation type="submission" date="2015-08" db="EMBL/GenBank/DDBJ databases">
        <title>Fjat-10028 dsm 16317.</title>
        <authorList>
            <person name="Liu B."/>
            <person name="Wang J."/>
            <person name="Zhu Y."/>
            <person name="Liu G."/>
            <person name="Chen Q."/>
            <person name="Chen Z."/>
            <person name="Lan J."/>
            <person name="Che J."/>
            <person name="Ge C."/>
            <person name="Shi H."/>
            <person name="Pan Z."/>
            <person name="Liu X."/>
        </authorList>
    </citation>
    <scope>NUCLEOTIDE SEQUENCE [LARGE SCALE GENOMIC DNA]</scope>
    <source>
        <strain evidence="4">DSM 16317</strain>
    </source>
</reference>
<sequence length="332" mass="35192">MKKVMISIFLIAIIIVCGFNYFSGMKMKNAIIEKEIEVTDIDAIELLSSSIDIEVVESKGDKAVFTISGRANPNLAKKASLDVKKTDRTIVAEAKFKRSFSFFSFNRGSVHLKVALPKATYEKISVNTSSGDVAYIDIATKGLAIHTASGDIAGNNITVDGDIELTTSSGDISVRDMQAKKVIMDATSGDVTGQSITVDGEAKLTTSSGDIGTQDVKAKSIVMNSTSGEIAADYLSGDITAKTSSGDIAVLVKTLNENITLSTASGDTAVVLKNKANNLSVDFMSDSGDATVIYSGMTFKEKKDHRIVGEIGNGNPIVKSRTNSGDFELIAQ</sequence>
<dbReference type="InterPro" id="IPR025164">
    <property type="entry name" value="Toastrack_DUF4097"/>
</dbReference>
<dbReference type="Pfam" id="PF13349">
    <property type="entry name" value="DUF4097"/>
    <property type="match status" value="1"/>
</dbReference>
<evidence type="ECO:0000313" key="4">
    <source>
        <dbReference type="Proteomes" id="UP000036867"/>
    </source>
</evidence>
<dbReference type="PANTHER" id="PTHR34094">
    <property type="match status" value="1"/>
</dbReference>
<dbReference type="Proteomes" id="UP000036867">
    <property type="component" value="Unassembled WGS sequence"/>
</dbReference>
<dbReference type="GeneID" id="301138841"/>
<evidence type="ECO:0000259" key="2">
    <source>
        <dbReference type="Pfam" id="PF13349"/>
    </source>
</evidence>
<proteinExistence type="predicted"/>
<evidence type="ECO:0000256" key="1">
    <source>
        <dbReference type="SAM" id="Phobius"/>
    </source>
</evidence>
<feature type="transmembrane region" description="Helical" evidence="1">
    <location>
        <begin position="6"/>
        <end position="24"/>
    </location>
</feature>
<keyword evidence="1" id="KW-1133">Transmembrane helix</keyword>